<dbReference type="InterPro" id="IPR051620">
    <property type="entry name" value="ORF904-like_C"/>
</dbReference>
<accession>D6ZE05</accession>
<dbReference type="InterPro" id="IPR036388">
    <property type="entry name" value="WH-like_DNA-bd_sf"/>
</dbReference>
<feature type="region of interest" description="Disordered" evidence="4">
    <location>
        <begin position="461"/>
        <end position="591"/>
    </location>
</feature>
<proteinExistence type="predicted"/>
<dbReference type="InterPro" id="IPR006500">
    <property type="entry name" value="Helicase_put_C_phage/plasmid"/>
</dbReference>
<dbReference type="PANTHER" id="PTHR35372">
    <property type="entry name" value="ATP BINDING PROTEIN-RELATED"/>
    <property type="match status" value="1"/>
</dbReference>
<reference evidence="6 7" key="1">
    <citation type="journal article" date="2010" name="Stand. Genomic Sci.">
        <title>Complete genome sequence of Segniliparus rotundus type strain (CDC 1076).</title>
        <authorList>
            <person name="Sikorski J."/>
            <person name="Lapidus A."/>
            <person name="Copeland A."/>
            <person name="Misra M."/>
            <person name="Glavina Del Rio T."/>
            <person name="Nolan M."/>
            <person name="Lucas S."/>
            <person name="Chen F."/>
            <person name="Tice H."/>
            <person name="Cheng J.F."/>
            <person name="Jando M."/>
            <person name="Schneider S."/>
            <person name="Bruce D."/>
            <person name="Goodwin L."/>
            <person name="Pitluck S."/>
            <person name="Liolios K."/>
            <person name="Mikhailova N."/>
            <person name="Pati A."/>
            <person name="Ivanova N."/>
            <person name="Mavromatis K."/>
            <person name="Chen A."/>
            <person name="Palaniappan K."/>
            <person name="Chertkov O."/>
            <person name="Land M."/>
            <person name="Hauser L."/>
            <person name="Chang Y.J."/>
            <person name="Jeffries C.D."/>
            <person name="Brettin T."/>
            <person name="Detter J.C."/>
            <person name="Han C."/>
            <person name="Rohde M."/>
            <person name="Goker M."/>
            <person name="Bristow J."/>
            <person name="Eisen J.A."/>
            <person name="Markowitz V."/>
            <person name="Hugenholtz P."/>
            <person name="Kyrpides N.C."/>
            <person name="Klenk H.P."/>
        </authorList>
    </citation>
    <scope>NUCLEOTIDE SEQUENCE [LARGE SCALE GENOMIC DNA]</scope>
    <source>
        <strain evidence="7">ATCC BAA-972 / CDC 1076 / CIP 108378 / DSM 44985 / JCM 13578</strain>
    </source>
</reference>
<dbReference type="SUPFAM" id="SSF46785">
    <property type="entry name" value="Winged helix' DNA-binding domain"/>
    <property type="match status" value="1"/>
</dbReference>
<organism evidence="6 7">
    <name type="scientific">Segniliparus rotundus (strain ATCC BAA-972 / CDC 1076 / CIP 108378 / DSM 44985 / JCM 13578)</name>
    <dbReference type="NCBI Taxonomy" id="640132"/>
    <lineage>
        <taxon>Bacteria</taxon>
        <taxon>Bacillati</taxon>
        <taxon>Actinomycetota</taxon>
        <taxon>Actinomycetes</taxon>
        <taxon>Mycobacteriales</taxon>
        <taxon>Segniliparaceae</taxon>
        <taxon>Segniliparus</taxon>
    </lineage>
</organism>
<dbReference type="RefSeq" id="WP_013137741.1">
    <property type="nucleotide sequence ID" value="NC_014168.1"/>
</dbReference>
<evidence type="ECO:0000313" key="6">
    <source>
        <dbReference type="EMBL" id="ADG97285.1"/>
    </source>
</evidence>
<dbReference type="InterPro" id="IPR003150">
    <property type="entry name" value="DNA-bd_RFX"/>
</dbReference>
<dbReference type="GO" id="GO:0003677">
    <property type="term" value="F:DNA binding"/>
    <property type="evidence" value="ECO:0007669"/>
    <property type="project" value="InterPro"/>
</dbReference>
<keyword evidence="7" id="KW-1185">Reference proteome</keyword>
<feature type="domain" description="SF3 helicase" evidence="5">
    <location>
        <begin position="205"/>
        <end position="362"/>
    </location>
</feature>
<feature type="compositionally biased region" description="Basic residues" evidence="4">
    <location>
        <begin position="471"/>
        <end position="481"/>
    </location>
</feature>
<evidence type="ECO:0000256" key="3">
    <source>
        <dbReference type="ARBA" id="ARBA00022840"/>
    </source>
</evidence>
<feature type="region of interest" description="Disordered" evidence="4">
    <location>
        <begin position="1"/>
        <end position="26"/>
    </location>
</feature>
<dbReference type="HOGENOM" id="CLU_029612_0_0_11"/>
<dbReference type="InterPro" id="IPR045455">
    <property type="entry name" value="NrS-1_pol-like_helicase"/>
</dbReference>
<dbReference type="Gene3D" id="1.10.10.10">
    <property type="entry name" value="Winged helix-like DNA-binding domain superfamily/Winged helix DNA-binding domain"/>
    <property type="match status" value="1"/>
</dbReference>
<keyword evidence="3" id="KW-0067">ATP-binding</keyword>
<evidence type="ECO:0000256" key="2">
    <source>
        <dbReference type="ARBA" id="ARBA00022801"/>
    </source>
</evidence>
<gene>
    <name evidence="6" type="ordered locus">Srot_0806</name>
</gene>
<dbReference type="Pfam" id="PF19263">
    <property type="entry name" value="DUF5906"/>
    <property type="match status" value="1"/>
</dbReference>
<evidence type="ECO:0000256" key="1">
    <source>
        <dbReference type="ARBA" id="ARBA00022741"/>
    </source>
</evidence>
<dbReference type="SUPFAM" id="SSF52540">
    <property type="entry name" value="P-loop containing nucleoside triphosphate hydrolases"/>
    <property type="match status" value="1"/>
</dbReference>
<dbReference type="STRING" id="640132.Srot_0806"/>
<evidence type="ECO:0000313" key="7">
    <source>
        <dbReference type="Proteomes" id="UP000002247"/>
    </source>
</evidence>
<dbReference type="InterPro" id="IPR036390">
    <property type="entry name" value="WH_DNA-bd_sf"/>
</dbReference>
<keyword evidence="2" id="KW-0378">Hydrolase</keyword>
<dbReference type="eggNOG" id="COG3378">
    <property type="taxonomic scope" value="Bacteria"/>
</dbReference>
<feature type="compositionally biased region" description="Acidic residues" evidence="4">
    <location>
        <begin position="490"/>
        <end position="499"/>
    </location>
</feature>
<feature type="compositionally biased region" description="Low complexity" evidence="4">
    <location>
        <begin position="531"/>
        <end position="541"/>
    </location>
</feature>
<dbReference type="PANTHER" id="PTHR35372:SF2">
    <property type="entry name" value="SF3 HELICASE DOMAIN-CONTAINING PROTEIN"/>
    <property type="match status" value="1"/>
</dbReference>
<dbReference type="NCBIfam" id="TIGR01613">
    <property type="entry name" value="primase_Cterm"/>
    <property type="match status" value="1"/>
</dbReference>
<evidence type="ECO:0000256" key="4">
    <source>
        <dbReference type="SAM" id="MobiDB-lite"/>
    </source>
</evidence>
<protein>
    <submittedName>
        <fullName evidence="6">Phage/plasmid primase, P4 family</fullName>
    </submittedName>
</protein>
<dbReference type="InterPro" id="IPR014015">
    <property type="entry name" value="Helicase_SF3_DNA-vir"/>
</dbReference>
<sequence>MSGQGQMAGGAVAAPPVSSGGDGADGVVEFPPPSAPMRVARQLAKGYEHESGLFTLGHLRGDWLLWDGSMWAVVEQDELRSHIYRSLEHAVYKARVGKGEAWEARAFDPTPGKVSSVLDALRAVVLMDGGLDAPKWIGASGARRPPAGEVVACANGLLHVPSRTMIEHTPEFFTRTAVPFDYNPSAPEPKRWLGFLQSVWPGDADSVALLQEFFGYVLSGRTDMQKILLVVGPPRSGKGTIARVLIALVGKANAAAPTLASLGTNFGLSPLLGKPLAVVGDARLGGAGTRQVVERLLSISGEDWLTVDRKNKEPWTGPIPARFVIVSNELPRLSDASGAIAKRFVVLTMAQSFLGKEDHRLTADLLEELPGILAWSLDGLERLARNGSFTRTASSQDATRELEDLASPVAAFLREHCVIDPDGTVEKDKLYARWAVWCEQNGLKPTNSAMFGRDLRAAFPGLGDARPRNTGSKRPRHHVGIRLKTPKDNDADDDDDDPEPGATTPNPPGPPGPHAETPGSSIKDPQGAAWTVPTGTRTGPTGHRGGPTGADPTGIGKTQVSDGGPSGPSENPPSAPDPDNSSEQPEDVCQTCPNELVNPISRFLGQCPGCHRVTDEDRRRYFDHLHERNHLAG</sequence>
<dbReference type="GO" id="GO:0005524">
    <property type="term" value="F:ATP binding"/>
    <property type="evidence" value="ECO:0007669"/>
    <property type="project" value="UniProtKB-KW"/>
</dbReference>
<dbReference type="Gene3D" id="3.40.50.300">
    <property type="entry name" value="P-loop containing nucleotide triphosphate hydrolases"/>
    <property type="match status" value="1"/>
</dbReference>
<dbReference type="InterPro" id="IPR014818">
    <property type="entry name" value="Phage/plasmid_primase_P4_C"/>
</dbReference>
<evidence type="ECO:0000259" key="5">
    <source>
        <dbReference type="PROSITE" id="PS51206"/>
    </source>
</evidence>
<dbReference type="InterPro" id="IPR027417">
    <property type="entry name" value="P-loop_NTPase"/>
</dbReference>
<dbReference type="GO" id="GO:0006355">
    <property type="term" value="P:regulation of DNA-templated transcription"/>
    <property type="evidence" value="ECO:0007669"/>
    <property type="project" value="InterPro"/>
</dbReference>
<dbReference type="OrthoDB" id="9763644at2"/>
<dbReference type="Proteomes" id="UP000002247">
    <property type="component" value="Chromosome"/>
</dbReference>
<dbReference type="EMBL" id="CP001958">
    <property type="protein sequence ID" value="ADG97285.1"/>
    <property type="molecule type" value="Genomic_DNA"/>
</dbReference>
<name>D6ZE05_SEGRD</name>
<dbReference type="Pfam" id="PF08706">
    <property type="entry name" value="D5_N"/>
    <property type="match status" value="1"/>
</dbReference>
<dbReference type="Pfam" id="PF02257">
    <property type="entry name" value="RFX_DNA_binding"/>
    <property type="match status" value="1"/>
</dbReference>
<keyword evidence="1" id="KW-0547">Nucleotide-binding</keyword>
<dbReference type="KEGG" id="srt:Srot_0806"/>
<dbReference type="PROSITE" id="PS51206">
    <property type="entry name" value="SF3_HELICASE_1"/>
    <property type="match status" value="1"/>
</dbReference>
<dbReference type="AlphaFoldDB" id="D6ZE05"/>
<dbReference type="GO" id="GO:0016787">
    <property type="term" value="F:hydrolase activity"/>
    <property type="evidence" value="ECO:0007669"/>
    <property type="project" value="UniProtKB-KW"/>
</dbReference>
<feature type="compositionally biased region" description="Low complexity" evidence="4">
    <location>
        <begin position="1"/>
        <end position="19"/>
    </location>
</feature>